<evidence type="ECO:0000256" key="6">
    <source>
        <dbReference type="ARBA" id="ARBA00023210"/>
    </source>
</evidence>
<dbReference type="SUPFAM" id="SSF52490">
    <property type="entry name" value="Tubulin nucleotide-binding domain-like"/>
    <property type="match status" value="1"/>
</dbReference>
<keyword evidence="3 8" id="KW-0132">Cell division</keyword>
<dbReference type="FunFam" id="3.40.50.1440:FF:000023">
    <property type="entry name" value="Cell division protein FtsZ"/>
    <property type="match status" value="1"/>
</dbReference>
<dbReference type="Pfam" id="PF12327">
    <property type="entry name" value="FtsZ_C"/>
    <property type="match status" value="1"/>
</dbReference>
<dbReference type="GO" id="GO:0000917">
    <property type="term" value="P:division septum assembly"/>
    <property type="evidence" value="ECO:0007669"/>
    <property type="project" value="UniProtKB-KW"/>
</dbReference>
<protein>
    <recommendedName>
        <fullName evidence="8 9">Cell division protein FtsZ</fullName>
    </recommendedName>
</protein>
<accession>A0A430AYA9</accession>
<feature type="binding site" evidence="8">
    <location>
        <position position="140"/>
    </location>
    <ligand>
        <name>GTP</name>
        <dbReference type="ChEBI" id="CHEBI:37565"/>
    </ligand>
</feature>
<keyword evidence="14" id="KW-1185">Reference proteome</keyword>
<evidence type="ECO:0000256" key="5">
    <source>
        <dbReference type="ARBA" id="ARBA00023134"/>
    </source>
</evidence>
<evidence type="ECO:0000259" key="11">
    <source>
        <dbReference type="SMART" id="SM00864"/>
    </source>
</evidence>
<dbReference type="Gene3D" id="3.40.50.1440">
    <property type="entry name" value="Tubulin/FtsZ, GTPase domain"/>
    <property type="match status" value="1"/>
</dbReference>
<keyword evidence="6 8" id="KW-0717">Septation</keyword>
<dbReference type="SMART" id="SM00865">
    <property type="entry name" value="Tubulin_C"/>
    <property type="match status" value="1"/>
</dbReference>
<dbReference type="PROSITE" id="PS01134">
    <property type="entry name" value="FTSZ_1"/>
    <property type="match status" value="1"/>
</dbReference>
<comment type="similarity">
    <text evidence="1 8">Belongs to the FtsZ family.</text>
</comment>
<keyword evidence="2 8" id="KW-0963">Cytoplasm</keyword>
<dbReference type="CDD" id="cd02201">
    <property type="entry name" value="FtsZ_type1"/>
    <property type="match status" value="1"/>
</dbReference>
<comment type="caution">
    <text evidence="13">The sequence shown here is derived from an EMBL/GenBank/DDBJ whole genome shotgun (WGS) entry which is preliminary data.</text>
</comment>
<reference evidence="13 14" key="1">
    <citation type="submission" date="2017-05" db="EMBL/GenBank/DDBJ databases">
        <title>Vagococcus spp. assemblies.</title>
        <authorList>
            <person name="Gulvik C.A."/>
        </authorList>
    </citation>
    <scope>NUCLEOTIDE SEQUENCE [LARGE SCALE GENOMIC DNA]</scope>
    <source>
        <strain evidence="13 14">CCUG 51432</strain>
    </source>
</reference>
<proteinExistence type="inferred from homology"/>
<dbReference type="EMBL" id="NGKA01000006">
    <property type="protein sequence ID" value="RSU13061.1"/>
    <property type="molecule type" value="Genomic_DNA"/>
</dbReference>
<feature type="compositionally biased region" description="Basic residues" evidence="10">
    <location>
        <begin position="321"/>
        <end position="331"/>
    </location>
</feature>
<dbReference type="PRINTS" id="PR00423">
    <property type="entry name" value="CELLDVISFTSZ"/>
</dbReference>
<dbReference type="RefSeq" id="WP_126808085.1">
    <property type="nucleotide sequence ID" value="NZ_NGKA01000006.1"/>
</dbReference>
<evidence type="ECO:0000313" key="14">
    <source>
        <dbReference type="Proteomes" id="UP000287605"/>
    </source>
</evidence>
<dbReference type="InterPro" id="IPR024757">
    <property type="entry name" value="FtsZ_C"/>
</dbReference>
<dbReference type="GO" id="GO:0005525">
    <property type="term" value="F:GTP binding"/>
    <property type="evidence" value="ECO:0007669"/>
    <property type="project" value="UniProtKB-UniRule"/>
</dbReference>
<feature type="region of interest" description="Disordered" evidence="10">
    <location>
        <begin position="318"/>
        <end position="422"/>
    </location>
</feature>
<dbReference type="InterPro" id="IPR000158">
    <property type="entry name" value="Cell_div_FtsZ"/>
</dbReference>
<feature type="binding site" evidence="8">
    <location>
        <position position="144"/>
    </location>
    <ligand>
        <name>GTP</name>
        <dbReference type="ChEBI" id="CHEBI:37565"/>
    </ligand>
</feature>
<evidence type="ECO:0000256" key="3">
    <source>
        <dbReference type="ARBA" id="ARBA00022618"/>
    </source>
</evidence>
<dbReference type="Gene3D" id="3.30.1330.20">
    <property type="entry name" value="Tubulin/FtsZ, C-terminal domain"/>
    <property type="match status" value="1"/>
</dbReference>
<evidence type="ECO:0000256" key="8">
    <source>
        <dbReference type="HAMAP-Rule" id="MF_00909"/>
    </source>
</evidence>
<dbReference type="GO" id="GO:0032153">
    <property type="term" value="C:cell division site"/>
    <property type="evidence" value="ECO:0007669"/>
    <property type="project" value="UniProtKB-UniRule"/>
</dbReference>
<evidence type="ECO:0000256" key="7">
    <source>
        <dbReference type="ARBA" id="ARBA00023306"/>
    </source>
</evidence>
<evidence type="ECO:0000259" key="12">
    <source>
        <dbReference type="SMART" id="SM00865"/>
    </source>
</evidence>
<evidence type="ECO:0000256" key="2">
    <source>
        <dbReference type="ARBA" id="ARBA00022490"/>
    </source>
</evidence>
<sequence>MEFTIDNHMEDGAVIKVIGVGGGGGNAINRMIDENVKGVEFIVANTDVQALRDSNAETLIQLGPKYTRGLGAGSQPDVGKKAAEESEEQISEALEGADMIFITAGMGGGTGTGAAPEVARIAKNLGALTVGVVTRPFSFEGPKRGRYAAEGISALKENVDTLLIISNNRLLEVVDKKTPILEAFKEADNVLRQGVQGISDLITAPGYVNLDFADVKTVMQNQGTALMGIGSASGEDRVIQATKQAISSPLLETSIDGAEQVLLNITGGLDMTLFEAQDASDIIAAAADGDVNIILGTSINEELSDEIIVTVIATGIDSPKKEKKGRSKSRSSRPAAVPTQQQTISRPSVEFESVKAETPEDESGFGDWDIRKEPSQREAISDADFETMEKRELETFRRDSDANGKNDDDEELNTPPFFRRRR</sequence>
<evidence type="ECO:0000256" key="10">
    <source>
        <dbReference type="SAM" id="MobiDB-lite"/>
    </source>
</evidence>
<keyword evidence="4 8" id="KW-0547">Nucleotide-binding</keyword>
<feature type="domain" description="Tubulin/FtsZ GTPase" evidence="11">
    <location>
        <begin position="14"/>
        <end position="206"/>
    </location>
</feature>
<feature type="binding site" evidence="8">
    <location>
        <position position="188"/>
    </location>
    <ligand>
        <name>GTP</name>
        <dbReference type="ChEBI" id="CHEBI:37565"/>
    </ligand>
</feature>
<dbReference type="AlphaFoldDB" id="A0A430AYA9"/>
<dbReference type="InterPro" id="IPR037103">
    <property type="entry name" value="Tubulin/FtsZ-like_C"/>
</dbReference>
<feature type="domain" description="Tubulin/FtsZ 2-layer sandwich" evidence="12">
    <location>
        <begin position="208"/>
        <end position="325"/>
    </location>
</feature>
<dbReference type="PANTHER" id="PTHR30314">
    <property type="entry name" value="CELL DIVISION PROTEIN FTSZ-RELATED"/>
    <property type="match status" value="1"/>
</dbReference>
<comment type="function">
    <text evidence="8">Essential cell division protein that forms a contractile ring structure (Z ring) at the future cell division site. The regulation of the ring assembly controls the timing and the location of cell division. One of the functions of the FtsZ ring is to recruit other cell division proteins to the septum to produce a new cell wall between the dividing cells. Binds GTP and shows GTPase activity.</text>
</comment>
<evidence type="ECO:0000256" key="9">
    <source>
        <dbReference type="NCBIfam" id="TIGR00065"/>
    </source>
</evidence>
<dbReference type="OrthoDB" id="9813375at2"/>
<feature type="compositionally biased region" description="Basic and acidic residues" evidence="10">
    <location>
        <begin position="387"/>
        <end position="406"/>
    </location>
</feature>
<feature type="binding site" evidence="8">
    <location>
        <begin position="22"/>
        <end position="26"/>
    </location>
    <ligand>
        <name>GTP</name>
        <dbReference type="ChEBI" id="CHEBI:37565"/>
    </ligand>
</feature>
<dbReference type="InterPro" id="IPR003008">
    <property type="entry name" value="Tubulin_FtsZ_GTPase"/>
</dbReference>
<feature type="binding site" evidence="8">
    <location>
        <begin position="109"/>
        <end position="111"/>
    </location>
    <ligand>
        <name>GTP</name>
        <dbReference type="ChEBI" id="CHEBI:37565"/>
    </ligand>
</feature>
<dbReference type="InterPro" id="IPR036525">
    <property type="entry name" value="Tubulin/FtsZ_GTPase_sf"/>
</dbReference>
<dbReference type="NCBIfam" id="TIGR00065">
    <property type="entry name" value="ftsZ"/>
    <property type="match status" value="1"/>
</dbReference>
<dbReference type="SUPFAM" id="SSF55307">
    <property type="entry name" value="Tubulin C-terminal domain-like"/>
    <property type="match status" value="1"/>
</dbReference>
<name>A0A430AYA9_9ENTE</name>
<dbReference type="SMART" id="SM00864">
    <property type="entry name" value="Tubulin"/>
    <property type="match status" value="1"/>
</dbReference>
<feature type="compositionally biased region" description="Basic and acidic residues" evidence="10">
    <location>
        <begin position="368"/>
        <end position="380"/>
    </location>
</feature>
<dbReference type="GO" id="GO:0043093">
    <property type="term" value="P:FtsZ-dependent cytokinesis"/>
    <property type="evidence" value="ECO:0007669"/>
    <property type="project" value="UniProtKB-UniRule"/>
</dbReference>
<organism evidence="13 14">
    <name type="scientific">Vagococcus elongatus</name>
    <dbReference type="NCBI Taxonomy" id="180344"/>
    <lineage>
        <taxon>Bacteria</taxon>
        <taxon>Bacillati</taxon>
        <taxon>Bacillota</taxon>
        <taxon>Bacilli</taxon>
        <taxon>Lactobacillales</taxon>
        <taxon>Enterococcaceae</taxon>
        <taxon>Vagococcus</taxon>
    </lineage>
</organism>
<dbReference type="InterPro" id="IPR018316">
    <property type="entry name" value="Tubulin/FtsZ_2-layer-sand-dom"/>
</dbReference>
<dbReference type="HAMAP" id="MF_00909">
    <property type="entry name" value="FtsZ"/>
    <property type="match status" value="1"/>
</dbReference>
<evidence type="ECO:0000256" key="4">
    <source>
        <dbReference type="ARBA" id="ARBA00022741"/>
    </source>
</evidence>
<keyword evidence="7 8" id="KW-0131">Cell cycle</keyword>
<evidence type="ECO:0000313" key="13">
    <source>
        <dbReference type="EMBL" id="RSU13061.1"/>
    </source>
</evidence>
<dbReference type="InterPro" id="IPR045061">
    <property type="entry name" value="FtsZ/CetZ"/>
</dbReference>
<dbReference type="GO" id="GO:0005737">
    <property type="term" value="C:cytoplasm"/>
    <property type="evidence" value="ECO:0007669"/>
    <property type="project" value="UniProtKB-SubCell"/>
</dbReference>
<comment type="subcellular location">
    <subcellularLocation>
        <location evidence="8">Cytoplasm</location>
    </subcellularLocation>
    <text evidence="8">Assembles at midcell at the inner surface of the cytoplasmic membrane.</text>
</comment>
<dbReference type="Proteomes" id="UP000287605">
    <property type="component" value="Unassembled WGS sequence"/>
</dbReference>
<dbReference type="InterPro" id="IPR020805">
    <property type="entry name" value="Cell_div_FtsZ_CS"/>
</dbReference>
<keyword evidence="5 8" id="KW-0342">GTP-binding</keyword>
<gene>
    <name evidence="8" type="primary">ftsZ</name>
    <name evidence="13" type="ORF">CBF29_05165</name>
</gene>
<dbReference type="GO" id="GO:0003924">
    <property type="term" value="F:GTPase activity"/>
    <property type="evidence" value="ECO:0007669"/>
    <property type="project" value="UniProtKB-UniRule"/>
</dbReference>
<dbReference type="Pfam" id="PF00091">
    <property type="entry name" value="Tubulin"/>
    <property type="match status" value="1"/>
</dbReference>
<evidence type="ECO:0000256" key="1">
    <source>
        <dbReference type="ARBA" id="ARBA00009690"/>
    </source>
</evidence>
<comment type="subunit">
    <text evidence="8">Homodimer. Polymerizes to form a dynamic ring structure in a strictly GTP-dependent manner. Interacts directly with several other division proteins.</text>
</comment>
<dbReference type="PANTHER" id="PTHR30314:SF3">
    <property type="entry name" value="MITOCHONDRIAL DIVISION PROTEIN FSZA"/>
    <property type="match status" value="1"/>
</dbReference>
<dbReference type="GO" id="GO:0051258">
    <property type="term" value="P:protein polymerization"/>
    <property type="evidence" value="ECO:0007669"/>
    <property type="project" value="UniProtKB-UniRule"/>
</dbReference>
<dbReference type="InterPro" id="IPR008280">
    <property type="entry name" value="Tub_FtsZ_C"/>
</dbReference>